<keyword evidence="6" id="KW-0859">Xylose metabolism</keyword>
<dbReference type="FunFam" id="3.30.420.40:FF:000118">
    <property type="entry name" value="Xylulose kinase 2"/>
    <property type="match status" value="1"/>
</dbReference>
<dbReference type="GO" id="GO:0005829">
    <property type="term" value="C:cytosol"/>
    <property type="evidence" value="ECO:0007669"/>
    <property type="project" value="TreeGrafter"/>
</dbReference>
<dbReference type="InterPro" id="IPR000577">
    <property type="entry name" value="Carb_kinase_FGGY"/>
</dbReference>
<evidence type="ECO:0000313" key="9">
    <source>
        <dbReference type="Ensembl" id="ENSOMYP00000073997.2"/>
    </source>
</evidence>
<dbReference type="GO" id="GO:0005524">
    <property type="term" value="F:ATP binding"/>
    <property type="evidence" value="ECO:0007669"/>
    <property type="project" value="UniProtKB-KW"/>
</dbReference>
<dbReference type="PANTHER" id="PTHR10196">
    <property type="entry name" value="SUGAR KINASE"/>
    <property type="match status" value="1"/>
</dbReference>
<evidence type="ECO:0000256" key="4">
    <source>
        <dbReference type="ARBA" id="ARBA00022679"/>
    </source>
</evidence>
<evidence type="ECO:0000256" key="1">
    <source>
        <dbReference type="ARBA" id="ARBA00003260"/>
    </source>
</evidence>
<keyword evidence="10" id="KW-1185">Reference proteome</keyword>
<dbReference type="Proteomes" id="UP000694395">
    <property type="component" value="Chromosome 15"/>
</dbReference>
<dbReference type="InterPro" id="IPR018484">
    <property type="entry name" value="FGGY_N"/>
</dbReference>
<dbReference type="GO" id="GO:0005997">
    <property type="term" value="P:xylulose metabolic process"/>
    <property type="evidence" value="ECO:0007669"/>
    <property type="project" value="UniProtKB-UniRule"/>
</dbReference>
<keyword evidence="6" id="KW-0547">Nucleotide-binding</keyword>
<comment type="similarity">
    <text evidence="2 6">Belongs to the FGGY kinase family.</text>
</comment>
<dbReference type="PANTHER" id="PTHR10196:SF57">
    <property type="entry name" value="XYLULOSE KINASE"/>
    <property type="match status" value="1"/>
</dbReference>
<dbReference type="Pfam" id="PF00370">
    <property type="entry name" value="FGGY_N"/>
    <property type="match status" value="1"/>
</dbReference>
<gene>
    <name evidence="9" type="primary">xylb</name>
</gene>
<evidence type="ECO:0000259" key="8">
    <source>
        <dbReference type="Pfam" id="PF02782"/>
    </source>
</evidence>
<dbReference type="InterPro" id="IPR043129">
    <property type="entry name" value="ATPase_NBD"/>
</dbReference>
<dbReference type="AlphaFoldDB" id="A0A8C7SVE6"/>
<evidence type="ECO:0000256" key="3">
    <source>
        <dbReference type="ARBA" id="ARBA00019263"/>
    </source>
</evidence>
<evidence type="ECO:0000256" key="6">
    <source>
        <dbReference type="RuleBase" id="RU367058"/>
    </source>
</evidence>
<keyword evidence="6" id="KW-0119">Carbohydrate metabolism</keyword>
<organism evidence="9 10">
    <name type="scientific">Oncorhynchus mykiss</name>
    <name type="common">Rainbow trout</name>
    <name type="synonym">Salmo gairdneri</name>
    <dbReference type="NCBI Taxonomy" id="8022"/>
    <lineage>
        <taxon>Eukaryota</taxon>
        <taxon>Metazoa</taxon>
        <taxon>Chordata</taxon>
        <taxon>Craniata</taxon>
        <taxon>Vertebrata</taxon>
        <taxon>Euteleostomi</taxon>
        <taxon>Actinopterygii</taxon>
        <taxon>Neopterygii</taxon>
        <taxon>Teleostei</taxon>
        <taxon>Protacanthopterygii</taxon>
        <taxon>Salmoniformes</taxon>
        <taxon>Salmonidae</taxon>
        <taxon>Salmoninae</taxon>
        <taxon>Oncorhynchus</taxon>
    </lineage>
</organism>
<reference evidence="9" key="1">
    <citation type="submission" date="2020-07" db="EMBL/GenBank/DDBJ databases">
        <title>A long reads based de novo assembly of the rainbow trout Arlee double haploid line genome.</title>
        <authorList>
            <person name="Gao G."/>
            <person name="Palti Y."/>
        </authorList>
    </citation>
    <scope>NUCLEOTIDE SEQUENCE [LARGE SCALE GENOMIC DNA]</scope>
</reference>
<keyword evidence="4 6" id="KW-0808">Transferase</keyword>
<reference evidence="9" key="3">
    <citation type="submission" date="2025-09" db="UniProtKB">
        <authorList>
            <consortium name="Ensembl"/>
        </authorList>
    </citation>
    <scope>IDENTIFICATION</scope>
</reference>
<comment type="catalytic activity">
    <reaction evidence="6">
        <text>D-xylulose + ATP = D-xylulose 5-phosphate + ADP + H(+)</text>
        <dbReference type="Rhea" id="RHEA:10964"/>
        <dbReference type="ChEBI" id="CHEBI:15378"/>
        <dbReference type="ChEBI" id="CHEBI:17140"/>
        <dbReference type="ChEBI" id="CHEBI:30616"/>
        <dbReference type="ChEBI" id="CHEBI:57737"/>
        <dbReference type="ChEBI" id="CHEBI:456216"/>
        <dbReference type="EC" id="2.7.1.17"/>
    </reaction>
</comment>
<dbReference type="PIRSF" id="PIRSF000538">
    <property type="entry name" value="GlpK"/>
    <property type="match status" value="1"/>
</dbReference>
<evidence type="ECO:0000313" key="10">
    <source>
        <dbReference type="Proteomes" id="UP000694395"/>
    </source>
</evidence>
<dbReference type="Ensembl" id="ENSOMYT00000080561.2">
    <property type="protein sequence ID" value="ENSOMYP00000073997.2"/>
    <property type="gene ID" value="ENSOMYG00000033223.2"/>
</dbReference>
<feature type="domain" description="Carbohydrate kinase FGGY N-terminal" evidence="7">
    <location>
        <begin position="135"/>
        <end position="282"/>
    </location>
</feature>
<dbReference type="GO" id="GO:0004856">
    <property type="term" value="F:D-xylulokinase activity"/>
    <property type="evidence" value="ECO:0007669"/>
    <property type="project" value="UniProtKB-UniRule"/>
</dbReference>
<comment type="function">
    <text evidence="1 6">Phosphorylates D-xylulose to produce D-xylulose 5-phosphate, a molecule that may play an important role in the regulation of glucose metabolism and lipogenesis.</text>
</comment>
<dbReference type="GeneTree" id="ENSGT01000000214434"/>
<proteinExistence type="inferred from homology"/>
<dbReference type="Pfam" id="PF02782">
    <property type="entry name" value="FGGY_C"/>
    <property type="match status" value="1"/>
</dbReference>
<evidence type="ECO:0000256" key="2">
    <source>
        <dbReference type="ARBA" id="ARBA00009156"/>
    </source>
</evidence>
<name>A0A8C7SVE6_ONCMY</name>
<accession>A0A8C7SVE6</accession>
<protein>
    <recommendedName>
        <fullName evidence="3 6">Xylulose kinase</fullName>
        <ecNumber evidence="6">2.7.1.17</ecNumber>
    </recommendedName>
</protein>
<reference evidence="9" key="2">
    <citation type="submission" date="2025-08" db="UniProtKB">
        <authorList>
            <consortium name="Ensembl"/>
        </authorList>
    </citation>
    <scope>IDENTIFICATION</scope>
</reference>
<dbReference type="SUPFAM" id="SSF53067">
    <property type="entry name" value="Actin-like ATPase domain"/>
    <property type="match status" value="2"/>
</dbReference>
<evidence type="ECO:0000256" key="5">
    <source>
        <dbReference type="ARBA" id="ARBA00022777"/>
    </source>
</evidence>
<dbReference type="Gene3D" id="3.30.420.40">
    <property type="match status" value="2"/>
</dbReference>
<feature type="domain" description="Carbohydrate kinase FGGY C-terminal" evidence="8">
    <location>
        <begin position="295"/>
        <end position="472"/>
    </location>
</feature>
<dbReference type="InterPro" id="IPR018485">
    <property type="entry name" value="FGGY_C"/>
</dbReference>
<dbReference type="CDD" id="cd07776">
    <property type="entry name" value="ASKHA_NBD_FGGY_SpXK-like"/>
    <property type="match status" value="1"/>
</dbReference>
<evidence type="ECO:0000259" key="7">
    <source>
        <dbReference type="Pfam" id="PF00370"/>
    </source>
</evidence>
<keyword evidence="5 6" id="KW-0418">Kinase</keyword>
<dbReference type="InterPro" id="IPR042024">
    <property type="entry name" value="D-XK_euk"/>
</dbReference>
<dbReference type="GO" id="GO:0042732">
    <property type="term" value="P:D-xylose metabolic process"/>
    <property type="evidence" value="ECO:0007669"/>
    <property type="project" value="UniProtKB-UniRule"/>
</dbReference>
<keyword evidence="6" id="KW-0067">ATP-binding</keyword>
<dbReference type="EC" id="2.7.1.17" evidence="6"/>
<sequence length="539" mass="58146">MAASTESFYLGFDFSTQQLKVVAVDGNLSVVHQDNVQFDSELPEFGTQGGVHIHADSLTVTSPVLMWVKALDLILGKMKNAGFDFSRVKALSGSGQQHGSVYWRKGTNQVLRDLQPGKSLHELLKGGFAVSDSPVWMDSSTTEQCQYLETAVGGAQRVADITGSRAYERFTGNQIAKIYKAQPEKYEDTERISLVSSFAASLFLGSYAAIDYSDGSGMNLMDIFSKQWADSCLEATAPHLEERLGAPVHSSAVLGLLSPYHVTRYGFPEDCKVVAFTGDNPGSLAGMRLQEGDIAVSLGTSDTVFLWIKEPRPTVEGHIFCNPVDRPSYMALICYKNGSLTRERIRNKCAGGSWEVFSSVLRTTPIGNYGNIGIYFDAMEITPSAVGVHRFDKENTKVAGFSAQGEIRALVEGQFLAKRVHAEKLGYKIIPGTRVLATGGASSNKDILQVLSDVFDAPVYTIDVANSACLGCGYRALQGLVAESGVSFAEAVKKAPEAQLAVTPTPGADKVQQHNPIQLSSSLTLSFLLILSTAPPPSR</sequence>